<feature type="domain" description="Tyrosinase copper-binding" evidence="3">
    <location>
        <begin position="10"/>
        <end position="127"/>
    </location>
</feature>
<evidence type="ECO:0000313" key="5">
    <source>
        <dbReference type="Proteomes" id="UP000236161"/>
    </source>
</evidence>
<proteinExistence type="predicted"/>
<dbReference type="InterPro" id="IPR050316">
    <property type="entry name" value="Tyrosinase/Hemocyanin"/>
</dbReference>
<dbReference type="InterPro" id="IPR002227">
    <property type="entry name" value="Tyrosinase_Cu-bd"/>
</dbReference>
<evidence type="ECO:0000256" key="2">
    <source>
        <dbReference type="ARBA" id="ARBA00023008"/>
    </source>
</evidence>
<keyword evidence="4" id="KW-0560">Oxidoreductase</keyword>
<dbReference type="GO" id="GO:0004097">
    <property type="term" value="F:catechol oxidase activity"/>
    <property type="evidence" value="ECO:0007669"/>
    <property type="project" value="UniProtKB-EC"/>
</dbReference>
<dbReference type="STRING" id="1088818.A0A2H9ZS92"/>
<protein>
    <submittedName>
        <fullName evidence="4">Polyphenol oxidase, chloroplastic</fullName>
        <ecNumber evidence="4">1.10.3.1</ecNumber>
    </submittedName>
</protein>
<dbReference type="EC" id="1.10.3.1" evidence="4"/>
<dbReference type="AlphaFoldDB" id="A0A2H9ZS92"/>
<evidence type="ECO:0000256" key="1">
    <source>
        <dbReference type="ARBA" id="ARBA00022723"/>
    </source>
</evidence>
<dbReference type="OrthoDB" id="6132182at2759"/>
<accession>A0A2H9ZS92</accession>
<reference evidence="4 5" key="1">
    <citation type="journal article" date="2017" name="Nature">
        <title>The Apostasia genome and the evolution of orchids.</title>
        <authorList>
            <person name="Zhang G.Q."/>
            <person name="Liu K.W."/>
            <person name="Li Z."/>
            <person name="Lohaus R."/>
            <person name="Hsiao Y.Y."/>
            <person name="Niu S.C."/>
            <person name="Wang J.Y."/>
            <person name="Lin Y.C."/>
            <person name="Xu Q."/>
            <person name="Chen L.J."/>
            <person name="Yoshida K."/>
            <person name="Fujiwara S."/>
            <person name="Wang Z.W."/>
            <person name="Zhang Y.Q."/>
            <person name="Mitsuda N."/>
            <person name="Wang M."/>
            <person name="Liu G.H."/>
            <person name="Pecoraro L."/>
            <person name="Huang H.X."/>
            <person name="Xiao X.J."/>
            <person name="Lin M."/>
            <person name="Wu X.Y."/>
            <person name="Wu W.L."/>
            <person name="Chen Y.Y."/>
            <person name="Chang S.B."/>
            <person name="Sakamoto S."/>
            <person name="Ohme-Takagi M."/>
            <person name="Yagi M."/>
            <person name="Zeng S.J."/>
            <person name="Shen C.Y."/>
            <person name="Yeh C.M."/>
            <person name="Luo Y.B."/>
            <person name="Tsai W.C."/>
            <person name="Van de Peer Y."/>
            <person name="Liu Z.J."/>
        </authorList>
    </citation>
    <scope>NUCLEOTIDE SEQUENCE [LARGE SCALE GENOMIC DNA]</scope>
    <source>
        <strain evidence="5">cv. Shenzhen</strain>
        <tissue evidence="4">Stem</tissue>
    </source>
</reference>
<dbReference type="Pfam" id="PF00264">
    <property type="entry name" value="Tyrosinase"/>
    <property type="match status" value="1"/>
</dbReference>
<sequence length="165" mass="18047">MSIPAIYRDPSSPLYNPTRNLAALNFTDLGDCNADSFNTTHERQECNLRLMKRQFAAASNSKELFFGKPYHDGSPPFPGGGILEGAPHSSVHLIAGYDMALLVISGLDPLFHVHHANIDRLWAIWAAAQGGDGRKVRLRSGLPRLLLPLLGREHATGQDSGSRLH</sequence>
<dbReference type="Proteomes" id="UP000236161">
    <property type="component" value="Unassembled WGS sequence"/>
</dbReference>
<dbReference type="EMBL" id="KZ454427">
    <property type="protein sequence ID" value="PKA46166.1"/>
    <property type="molecule type" value="Genomic_DNA"/>
</dbReference>
<keyword evidence="2" id="KW-0186">Copper</keyword>
<keyword evidence="5" id="KW-1185">Reference proteome</keyword>
<evidence type="ECO:0000313" key="4">
    <source>
        <dbReference type="EMBL" id="PKA46166.1"/>
    </source>
</evidence>
<dbReference type="GO" id="GO:0046872">
    <property type="term" value="F:metal ion binding"/>
    <property type="evidence" value="ECO:0007669"/>
    <property type="project" value="UniProtKB-KW"/>
</dbReference>
<evidence type="ECO:0000259" key="3">
    <source>
        <dbReference type="Pfam" id="PF00264"/>
    </source>
</evidence>
<dbReference type="Gene3D" id="1.10.1280.10">
    <property type="entry name" value="Di-copper center containing domain from catechol oxidase"/>
    <property type="match status" value="1"/>
</dbReference>
<dbReference type="InterPro" id="IPR008922">
    <property type="entry name" value="Di-copper_centre_dom_sf"/>
</dbReference>
<dbReference type="PRINTS" id="PR00092">
    <property type="entry name" value="TYROSINASE"/>
</dbReference>
<gene>
    <name evidence="4" type="ORF">AXF42_Ash015458</name>
</gene>
<keyword evidence="1" id="KW-0479">Metal-binding</keyword>
<dbReference type="PANTHER" id="PTHR11474:SF76">
    <property type="entry name" value="SHKT DOMAIN-CONTAINING PROTEIN"/>
    <property type="match status" value="1"/>
</dbReference>
<dbReference type="PANTHER" id="PTHR11474">
    <property type="entry name" value="TYROSINASE FAMILY MEMBER"/>
    <property type="match status" value="1"/>
</dbReference>
<name>A0A2H9ZS92_9ASPA</name>
<organism evidence="4 5">
    <name type="scientific">Apostasia shenzhenica</name>
    <dbReference type="NCBI Taxonomy" id="1088818"/>
    <lineage>
        <taxon>Eukaryota</taxon>
        <taxon>Viridiplantae</taxon>
        <taxon>Streptophyta</taxon>
        <taxon>Embryophyta</taxon>
        <taxon>Tracheophyta</taxon>
        <taxon>Spermatophyta</taxon>
        <taxon>Magnoliopsida</taxon>
        <taxon>Liliopsida</taxon>
        <taxon>Asparagales</taxon>
        <taxon>Orchidaceae</taxon>
        <taxon>Apostasioideae</taxon>
        <taxon>Apostasia</taxon>
    </lineage>
</organism>
<dbReference type="SUPFAM" id="SSF48056">
    <property type="entry name" value="Di-copper centre-containing domain"/>
    <property type="match status" value="1"/>
</dbReference>